<name>A0A540VN35_9GAMM</name>
<protein>
    <submittedName>
        <fullName evidence="1">Uncharacterized protein</fullName>
    </submittedName>
</protein>
<proteinExistence type="predicted"/>
<comment type="caution">
    <text evidence="1">The sequence shown here is derived from an EMBL/GenBank/DDBJ whole genome shotgun (WGS) entry which is preliminary data.</text>
</comment>
<reference evidence="1 2" key="1">
    <citation type="submission" date="2019-06" db="EMBL/GenBank/DDBJ databases">
        <title>Metagenome assembled Genome of Spiribacter salinus SL48-SHIP from the microbial mat of Salt Lake 48 (Novosibirsk region, Russia).</title>
        <authorList>
            <person name="Shipova A."/>
            <person name="Rozanov A.S."/>
            <person name="Bryanskaya A.V."/>
            <person name="Peltek S.E."/>
        </authorList>
    </citation>
    <scope>NUCLEOTIDE SEQUENCE [LARGE SCALE GENOMIC DNA]</scope>
    <source>
        <strain evidence="1">SL48-SHIP-2</strain>
    </source>
</reference>
<evidence type="ECO:0000313" key="2">
    <source>
        <dbReference type="Proteomes" id="UP000315400"/>
    </source>
</evidence>
<accession>A0A540VN35</accession>
<dbReference type="EMBL" id="VIFK01000269">
    <property type="protein sequence ID" value="TQE98151.1"/>
    <property type="molecule type" value="Genomic_DNA"/>
</dbReference>
<dbReference type="Proteomes" id="UP000315400">
    <property type="component" value="Unassembled WGS sequence"/>
</dbReference>
<sequence>MNSQKIEASPFVVRDIVETSIAVIGWVQGAMQCGDVKKSFRLLPSKSELSDGSYIAGIIAEVDHTDAISADPPGKKDATGTRQMAVFGYRCASHEVESHADSVNKAIDELYNFFAGSESRVH</sequence>
<evidence type="ECO:0000313" key="1">
    <source>
        <dbReference type="EMBL" id="TQE98151.1"/>
    </source>
</evidence>
<dbReference type="AlphaFoldDB" id="A0A540VN35"/>
<gene>
    <name evidence="1" type="ORF">FKY71_15350</name>
</gene>
<organism evidence="1 2">
    <name type="scientific">Spiribacter salinus</name>
    <dbReference type="NCBI Taxonomy" id="1335746"/>
    <lineage>
        <taxon>Bacteria</taxon>
        <taxon>Pseudomonadati</taxon>
        <taxon>Pseudomonadota</taxon>
        <taxon>Gammaproteobacteria</taxon>
        <taxon>Chromatiales</taxon>
        <taxon>Ectothiorhodospiraceae</taxon>
        <taxon>Spiribacter</taxon>
    </lineage>
</organism>